<evidence type="ECO:0000313" key="18">
    <source>
        <dbReference type="Proteomes" id="UP000489600"/>
    </source>
</evidence>
<dbReference type="PANTHER" id="PTHR46279:SF14">
    <property type="entry name" value="RING-H2 FINGER PROTEIN ATL20-RELATED"/>
    <property type="match status" value="1"/>
</dbReference>
<keyword evidence="5" id="KW-0808">Transferase</keyword>
<comment type="subcellular location">
    <subcellularLocation>
        <location evidence="2">Membrane</location>
        <topology evidence="2">Single-pass membrane protein</topology>
    </subcellularLocation>
</comment>
<dbReference type="GO" id="GO:0061630">
    <property type="term" value="F:ubiquitin protein ligase activity"/>
    <property type="evidence" value="ECO:0007669"/>
    <property type="project" value="UniProtKB-EC"/>
</dbReference>
<keyword evidence="12 15" id="KW-0472">Membrane</keyword>
<organism evidence="17 18">
    <name type="scientific">Arabis nemorensis</name>
    <dbReference type="NCBI Taxonomy" id="586526"/>
    <lineage>
        <taxon>Eukaryota</taxon>
        <taxon>Viridiplantae</taxon>
        <taxon>Streptophyta</taxon>
        <taxon>Embryophyta</taxon>
        <taxon>Tracheophyta</taxon>
        <taxon>Spermatophyta</taxon>
        <taxon>Magnoliopsida</taxon>
        <taxon>eudicotyledons</taxon>
        <taxon>Gunneridae</taxon>
        <taxon>Pentapetalae</taxon>
        <taxon>rosids</taxon>
        <taxon>malvids</taxon>
        <taxon>Brassicales</taxon>
        <taxon>Brassicaceae</taxon>
        <taxon>Arabideae</taxon>
        <taxon>Arabis</taxon>
    </lineage>
</organism>
<reference evidence="17" key="1">
    <citation type="submission" date="2019-07" db="EMBL/GenBank/DDBJ databases">
        <authorList>
            <person name="Dittberner H."/>
        </authorList>
    </citation>
    <scope>NUCLEOTIDE SEQUENCE [LARGE SCALE GENOMIC DNA]</scope>
</reference>
<dbReference type="PANTHER" id="PTHR46279">
    <property type="entry name" value="RING/U-BOX SUPERFAMILY PROTEIN"/>
    <property type="match status" value="1"/>
</dbReference>
<dbReference type="SMART" id="SM00184">
    <property type="entry name" value="RING"/>
    <property type="match status" value="1"/>
</dbReference>
<evidence type="ECO:0000256" key="4">
    <source>
        <dbReference type="ARBA" id="ARBA00012483"/>
    </source>
</evidence>
<dbReference type="EC" id="2.3.2.27" evidence="4"/>
<protein>
    <recommendedName>
        <fullName evidence="4">RING-type E3 ubiquitin transferase</fullName>
        <ecNumber evidence="4">2.3.2.27</ecNumber>
    </recommendedName>
</protein>
<gene>
    <name evidence="17" type="ORF">ANE_LOCUS13954</name>
</gene>
<keyword evidence="8 14" id="KW-0863">Zinc-finger</keyword>
<comment type="catalytic activity">
    <reaction evidence="1">
        <text>S-ubiquitinyl-[E2 ubiquitin-conjugating enzyme]-L-cysteine + [acceptor protein]-L-lysine = [E2 ubiquitin-conjugating enzyme]-L-cysteine + N(6)-ubiquitinyl-[acceptor protein]-L-lysine.</text>
        <dbReference type="EC" id="2.3.2.27"/>
    </reaction>
</comment>
<feature type="transmembrane region" description="Helical" evidence="15">
    <location>
        <begin position="165"/>
        <end position="190"/>
    </location>
</feature>
<proteinExistence type="inferred from homology"/>
<comment type="caution">
    <text evidence="17">The sequence shown here is derived from an EMBL/GenBank/DDBJ whole genome shotgun (WGS) entry which is preliminary data.</text>
</comment>
<keyword evidence="9" id="KW-0833">Ubl conjugation pathway</keyword>
<keyword evidence="18" id="KW-1185">Reference proteome</keyword>
<evidence type="ECO:0000313" key="17">
    <source>
        <dbReference type="EMBL" id="VVB03510.1"/>
    </source>
</evidence>
<keyword evidence="7" id="KW-0479">Metal-binding</keyword>
<dbReference type="EMBL" id="CABITT030000004">
    <property type="protein sequence ID" value="VVB03510.1"/>
    <property type="molecule type" value="Genomic_DNA"/>
</dbReference>
<dbReference type="SUPFAM" id="SSF57850">
    <property type="entry name" value="RING/U-box"/>
    <property type="match status" value="1"/>
</dbReference>
<evidence type="ECO:0000256" key="7">
    <source>
        <dbReference type="ARBA" id="ARBA00022723"/>
    </source>
</evidence>
<dbReference type="GO" id="GO:0016020">
    <property type="term" value="C:membrane"/>
    <property type="evidence" value="ECO:0007669"/>
    <property type="project" value="UniProtKB-SubCell"/>
</dbReference>
<keyword evidence="6 15" id="KW-0812">Transmembrane</keyword>
<dbReference type="AlphaFoldDB" id="A0A565BQB9"/>
<evidence type="ECO:0000256" key="8">
    <source>
        <dbReference type="ARBA" id="ARBA00022771"/>
    </source>
</evidence>
<dbReference type="PROSITE" id="PS50089">
    <property type="entry name" value="ZF_RING_2"/>
    <property type="match status" value="1"/>
</dbReference>
<evidence type="ECO:0000256" key="13">
    <source>
        <dbReference type="ARBA" id="ARBA00024209"/>
    </source>
</evidence>
<dbReference type="InterPro" id="IPR001841">
    <property type="entry name" value="Znf_RING"/>
</dbReference>
<evidence type="ECO:0000256" key="11">
    <source>
        <dbReference type="ARBA" id="ARBA00022989"/>
    </source>
</evidence>
<evidence type="ECO:0000256" key="1">
    <source>
        <dbReference type="ARBA" id="ARBA00000900"/>
    </source>
</evidence>
<dbReference type="CDD" id="cd16461">
    <property type="entry name" value="RING-H2_EL5-like"/>
    <property type="match status" value="1"/>
</dbReference>
<evidence type="ECO:0000256" key="12">
    <source>
        <dbReference type="ARBA" id="ARBA00023136"/>
    </source>
</evidence>
<comment type="pathway">
    <text evidence="3">Protein modification; protein ubiquitination.</text>
</comment>
<dbReference type="OrthoDB" id="8062037at2759"/>
<evidence type="ECO:0000256" key="5">
    <source>
        <dbReference type="ARBA" id="ARBA00022679"/>
    </source>
</evidence>
<keyword evidence="10" id="KW-0862">Zinc</keyword>
<dbReference type="InterPro" id="IPR046948">
    <property type="entry name" value="ATL20-22-like"/>
</dbReference>
<evidence type="ECO:0000256" key="14">
    <source>
        <dbReference type="PROSITE-ProRule" id="PRU00175"/>
    </source>
</evidence>
<comment type="similarity">
    <text evidence="13">Belongs to the RING-type zinc finger family. ATL subfamily.</text>
</comment>
<evidence type="ECO:0000259" key="16">
    <source>
        <dbReference type="PROSITE" id="PS50089"/>
    </source>
</evidence>
<accession>A0A565BQB9</accession>
<keyword evidence="11 15" id="KW-1133">Transmembrane helix</keyword>
<name>A0A565BQB9_9BRAS</name>
<feature type="domain" description="RING-type" evidence="16">
    <location>
        <begin position="250"/>
        <end position="292"/>
    </location>
</feature>
<evidence type="ECO:0000256" key="10">
    <source>
        <dbReference type="ARBA" id="ARBA00022833"/>
    </source>
</evidence>
<sequence>MSGTFLVRNIDYIKQQIYINDPENCLVKRLLSFNLSGSPFSSCFDILYTFLTCPNEVVLPSWYNRSIPCLSNSTSSFFATSNSAFEKSMLPSCKIVKRVSVPASWPFREAELSSSVNNQSLLLEWHEPNCRSCEMDISRCGFKNKVSFEDKCYGAKNSGHLSKGILVLIISMSLIGAVSIFPTCILIRIYNSQSFDSAIRHNEDITAATVMQQPRGTMVRMGLDQSTIDSYKKMELGESKRLPGTNGILCPICLSEYASKETVRFIPECNHCYHVECIDVWLKIHGSCPLCRKTHA</sequence>
<dbReference type="Pfam" id="PF13639">
    <property type="entry name" value="zf-RING_2"/>
    <property type="match status" value="1"/>
</dbReference>
<evidence type="ECO:0000256" key="9">
    <source>
        <dbReference type="ARBA" id="ARBA00022786"/>
    </source>
</evidence>
<dbReference type="Gene3D" id="3.30.40.10">
    <property type="entry name" value="Zinc/RING finger domain, C3HC4 (zinc finger)"/>
    <property type="match status" value="1"/>
</dbReference>
<dbReference type="InterPro" id="IPR013083">
    <property type="entry name" value="Znf_RING/FYVE/PHD"/>
</dbReference>
<dbReference type="Proteomes" id="UP000489600">
    <property type="component" value="Unassembled WGS sequence"/>
</dbReference>
<dbReference type="GO" id="GO:0008270">
    <property type="term" value="F:zinc ion binding"/>
    <property type="evidence" value="ECO:0007669"/>
    <property type="project" value="UniProtKB-KW"/>
</dbReference>
<evidence type="ECO:0000256" key="2">
    <source>
        <dbReference type="ARBA" id="ARBA00004167"/>
    </source>
</evidence>
<evidence type="ECO:0000256" key="3">
    <source>
        <dbReference type="ARBA" id="ARBA00004906"/>
    </source>
</evidence>
<evidence type="ECO:0000256" key="6">
    <source>
        <dbReference type="ARBA" id="ARBA00022692"/>
    </source>
</evidence>
<evidence type="ECO:0000256" key="15">
    <source>
        <dbReference type="SAM" id="Phobius"/>
    </source>
</evidence>